<gene>
    <name evidence="2" type="ORF">IQ235_12245</name>
</gene>
<accession>A0A928W079</accession>
<feature type="region of interest" description="Disordered" evidence="1">
    <location>
        <begin position="1"/>
        <end position="52"/>
    </location>
</feature>
<dbReference type="Proteomes" id="UP000621799">
    <property type="component" value="Unassembled WGS sequence"/>
</dbReference>
<evidence type="ECO:0000313" key="3">
    <source>
        <dbReference type="Proteomes" id="UP000621799"/>
    </source>
</evidence>
<organism evidence="2 3">
    <name type="scientific">Zarconia navalis LEGE 11467</name>
    <dbReference type="NCBI Taxonomy" id="1828826"/>
    <lineage>
        <taxon>Bacteria</taxon>
        <taxon>Bacillati</taxon>
        <taxon>Cyanobacteriota</taxon>
        <taxon>Cyanophyceae</taxon>
        <taxon>Oscillatoriophycideae</taxon>
        <taxon>Oscillatoriales</taxon>
        <taxon>Oscillatoriales incertae sedis</taxon>
        <taxon>Zarconia</taxon>
        <taxon>Zarconia navalis</taxon>
    </lineage>
</organism>
<sequence length="80" mass="8922">PELPPQKTIREPIQEFTPEPDSHSESLEPEPELDNSNPSSNGFQPPSSSAEIYGKVHVRRIFTSLFPNNPSLNSQPPKDL</sequence>
<dbReference type="RefSeq" id="WP_264321754.1">
    <property type="nucleotide sequence ID" value="NZ_JADEXN010000210.1"/>
</dbReference>
<feature type="non-terminal residue" evidence="2">
    <location>
        <position position="1"/>
    </location>
</feature>
<evidence type="ECO:0000256" key="1">
    <source>
        <dbReference type="SAM" id="MobiDB-lite"/>
    </source>
</evidence>
<reference evidence="2" key="1">
    <citation type="submission" date="2020-10" db="EMBL/GenBank/DDBJ databases">
        <authorList>
            <person name="Castelo-Branco R."/>
            <person name="Eusebio N."/>
            <person name="Adriana R."/>
            <person name="Vieira A."/>
            <person name="Brugerolle De Fraissinette N."/>
            <person name="Rezende De Castro R."/>
            <person name="Schneider M.P."/>
            <person name="Vasconcelos V."/>
            <person name="Leao P.N."/>
        </authorList>
    </citation>
    <scope>NUCLEOTIDE SEQUENCE</scope>
    <source>
        <strain evidence="2">LEGE 11467</strain>
    </source>
</reference>
<evidence type="ECO:0000313" key="2">
    <source>
        <dbReference type="EMBL" id="MBE9041551.1"/>
    </source>
</evidence>
<name>A0A928W079_9CYAN</name>
<feature type="compositionally biased region" description="Polar residues" evidence="1">
    <location>
        <begin position="37"/>
        <end position="50"/>
    </location>
</feature>
<comment type="caution">
    <text evidence="2">The sequence shown here is derived from an EMBL/GenBank/DDBJ whole genome shotgun (WGS) entry which is preliminary data.</text>
</comment>
<dbReference type="EMBL" id="JADEXN010000210">
    <property type="protein sequence ID" value="MBE9041551.1"/>
    <property type="molecule type" value="Genomic_DNA"/>
</dbReference>
<dbReference type="AlphaFoldDB" id="A0A928W079"/>
<proteinExistence type="predicted"/>
<keyword evidence="3" id="KW-1185">Reference proteome</keyword>
<protein>
    <submittedName>
        <fullName evidence="2">Uncharacterized protein</fullName>
    </submittedName>
</protein>